<accession>A0A978W4Q6</accession>
<dbReference type="AlphaFoldDB" id="A0A978W4Q6"/>
<sequence>MPVSSIAASPSNPISREFLLFPGFDLSRMLEELISRVCHCQLHPPPGDENVSFPTAPYQRCWMCPKTRIPSSELCFMFAEGQRVEDPRIISLKIREMQESQILTYEPALSLARIQRSEVKAEGP</sequence>
<organism evidence="1 2">
    <name type="scientific">Ziziphus jujuba var. spinosa</name>
    <dbReference type="NCBI Taxonomy" id="714518"/>
    <lineage>
        <taxon>Eukaryota</taxon>
        <taxon>Viridiplantae</taxon>
        <taxon>Streptophyta</taxon>
        <taxon>Embryophyta</taxon>
        <taxon>Tracheophyta</taxon>
        <taxon>Spermatophyta</taxon>
        <taxon>Magnoliopsida</taxon>
        <taxon>eudicotyledons</taxon>
        <taxon>Gunneridae</taxon>
        <taxon>Pentapetalae</taxon>
        <taxon>rosids</taxon>
        <taxon>fabids</taxon>
        <taxon>Rosales</taxon>
        <taxon>Rhamnaceae</taxon>
        <taxon>Paliureae</taxon>
        <taxon>Ziziphus</taxon>
    </lineage>
</organism>
<proteinExistence type="predicted"/>
<dbReference type="EMBL" id="JAEACU010000001">
    <property type="protein sequence ID" value="KAH7546940.1"/>
    <property type="molecule type" value="Genomic_DNA"/>
</dbReference>
<gene>
    <name evidence="1" type="ORF">FEM48_Zijuj01G0254000</name>
</gene>
<comment type="caution">
    <text evidence="1">The sequence shown here is derived from an EMBL/GenBank/DDBJ whole genome shotgun (WGS) entry which is preliminary data.</text>
</comment>
<evidence type="ECO:0000313" key="1">
    <source>
        <dbReference type="EMBL" id="KAH7546940.1"/>
    </source>
</evidence>
<name>A0A978W4Q6_ZIZJJ</name>
<reference evidence="1" key="1">
    <citation type="journal article" date="2021" name="Front. Plant Sci.">
        <title>Chromosome-Scale Genome Assembly for Chinese Sour Jujube and Insights Into Its Genome Evolution and Domestication Signature.</title>
        <authorList>
            <person name="Shen L.-Y."/>
            <person name="Luo H."/>
            <person name="Wang X.-L."/>
            <person name="Wang X.-M."/>
            <person name="Qiu X.-J."/>
            <person name="Liu H."/>
            <person name="Zhou S.-S."/>
            <person name="Jia K.-H."/>
            <person name="Nie S."/>
            <person name="Bao Y.-T."/>
            <person name="Zhang R.-G."/>
            <person name="Yun Q.-Z."/>
            <person name="Chai Y.-H."/>
            <person name="Lu J.-Y."/>
            <person name="Li Y."/>
            <person name="Zhao S.-W."/>
            <person name="Mao J.-F."/>
            <person name="Jia S.-G."/>
            <person name="Mao Y.-M."/>
        </authorList>
    </citation>
    <scope>NUCLEOTIDE SEQUENCE</scope>
    <source>
        <strain evidence="1">AT0</strain>
        <tissue evidence="1">Leaf</tissue>
    </source>
</reference>
<dbReference type="Proteomes" id="UP000813462">
    <property type="component" value="Unassembled WGS sequence"/>
</dbReference>
<dbReference type="OrthoDB" id="681218at2759"/>
<protein>
    <submittedName>
        <fullName evidence="1">Uncharacterized protein</fullName>
    </submittedName>
</protein>
<evidence type="ECO:0000313" key="2">
    <source>
        <dbReference type="Proteomes" id="UP000813462"/>
    </source>
</evidence>